<evidence type="ECO:0000256" key="1">
    <source>
        <dbReference type="SAM" id="MobiDB-lite"/>
    </source>
</evidence>
<dbReference type="InterPro" id="IPR045342">
    <property type="entry name" value="Etd1"/>
</dbReference>
<evidence type="ECO:0000313" key="3">
    <source>
        <dbReference type="Proteomes" id="UP001586593"/>
    </source>
</evidence>
<feature type="compositionally biased region" description="Low complexity" evidence="1">
    <location>
        <begin position="90"/>
        <end position="106"/>
    </location>
</feature>
<proteinExistence type="predicted"/>
<feature type="compositionally biased region" description="Low complexity" evidence="1">
    <location>
        <begin position="152"/>
        <end position="163"/>
    </location>
</feature>
<feature type="compositionally biased region" description="Polar residues" evidence="1">
    <location>
        <begin position="664"/>
        <end position="679"/>
    </location>
</feature>
<gene>
    <name evidence="2" type="ORF">VTK73DRAFT_4296</name>
</gene>
<feature type="compositionally biased region" description="Polar residues" evidence="1">
    <location>
        <begin position="399"/>
        <end position="410"/>
    </location>
</feature>
<feature type="compositionally biased region" description="Basic and acidic residues" evidence="1">
    <location>
        <begin position="1068"/>
        <end position="1077"/>
    </location>
</feature>
<feature type="compositionally biased region" description="Acidic residues" evidence="1">
    <location>
        <begin position="885"/>
        <end position="905"/>
    </location>
</feature>
<keyword evidence="3" id="KW-1185">Reference proteome</keyword>
<protein>
    <submittedName>
        <fullName evidence="2">Uncharacterized protein</fullName>
    </submittedName>
</protein>
<feature type="region of interest" description="Disordered" evidence="1">
    <location>
        <begin position="883"/>
        <end position="1031"/>
    </location>
</feature>
<sequence>MQTVPSLVGAGTVVAAAATGLVFGQPADPTNPRPGSTKRKLAADFDVPHSLPSSRPGTSVAPGAGPHGPNALPSTQRHADLSTDPYSTNTSRRSAPPTSQTTPPKTSSRRHSFIRQPDLAARPVTENSRDSVSSSGSWIRRLSIRPLSQHGSPRSSICPDSSSMVFSQGSGAPILSPADSHLPQLPPNKLVKRTAANQNSYSGTLTGRSLRSTFRRPATSHQRSATLKQFQQSDLPSILPVNAKYSLDQGFRPAEALPSSTMDESNQPPFPTNWVSFFHFRSIKEPRRGSSTPGSVASPNKRILPRCDDSTRAYLVKPSMITSTAPSGDVDRSSERVNRPEDEPQSFWDSKNSAEETPFAGRPRRSMSTHFSTPSSWISRTGSLRRSKRAAGEVKADNVRNSSAPTQFSPQTEIKPALVEIFTSHDPHLQLGLRPTSASYPKNRKRNSSSPLPQLSRISSFNIDLDRLANSAGGSPTASSPQRQVQTPTALIPASNPNSIRAQPRTVSGERASTMASSDIECRDLTSGEDDDTDFKSDAMFDSFRTVGSSRARNVETPLESMFDESPPSTAGNGRTKRLSIQEILGHSWDGDTKILEEDESVPTPVYSRDDAERPEVDDRRSGVEERSLDVPMSPDLHMTSKDFARLSLDDDDEDDWTRDEDNTLSNHLFPPTSSLNSRRANPLLRHALASISGNGLGSTTDRRHDPILERPRSTLFDWSEPPGHDKFEVDGHSPRPKTVHGKQEMDLRGSRTASRKGPSIAHVRSQSVPVVPEPADGAKNVPKYGTWGLGTKPASEDWDDDFDFDETAGPLGGKDSATSFSMVVPPSIQATQPTVKAHSGQIRELSLLVNDLKRLCRHGKDLDILQGQYASKWKEAENIIELASPDEEEEDREDADDELEADELMTERGSPPLSERFVDQGFDASSLDQSEDPFTFPDSEISKTAVVRERQSVRRRSVFSPDDDIFGGNWPLKDESPRSDRPKTPDESGDMMSNSAMISTVMEAMQQQRSTSDSSRRRPPVKPSQSKLFFDTNSLQELVKKASQLRDSLSDVVRRAEFLTQSPQGTPRRERVHRLSDGSPAFTRVFTDPASSPPMRLPQSHSTNSVLSRTSMDSSRLQMMTVK</sequence>
<dbReference type="EMBL" id="JAZHXJ010000246">
    <property type="protein sequence ID" value="KAL1867163.1"/>
    <property type="molecule type" value="Genomic_DNA"/>
</dbReference>
<accession>A0ABR3WUF4</accession>
<organism evidence="2 3">
    <name type="scientific">Phialemonium thermophilum</name>
    <dbReference type="NCBI Taxonomy" id="223376"/>
    <lineage>
        <taxon>Eukaryota</taxon>
        <taxon>Fungi</taxon>
        <taxon>Dikarya</taxon>
        <taxon>Ascomycota</taxon>
        <taxon>Pezizomycotina</taxon>
        <taxon>Sordariomycetes</taxon>
        <taxon>Sordariomycetidae</taxon>
        <taxon>Cephalothecales</taxon>
        <taxon>Cephalothecaceae</taxon>
        <taxon>Phialemonium</taxon>
    </lineage>
</organism>
<feature type="compositionally biased region" description="Polar residues" evidence="1">
    <location>
        <begin position="448"/>
        <end position="462"/>
    </location>
</feature>
<feature type="compositionally biased region" description="Polar residues" evidence="1">
    <location>
        <begin position="195"/>
        <end position="212"/>
    </location>
</feature>
<feature type="compositionally biased region" description="Basic and acidic residues" evidence="1">
    <location>
        <begin position="723"/>
        <end position="734"/>
    </location>
</feature>
<comment type="caution">
    <text evidence="2">The sequence shown here is derived from an EMBL/GenBank/DDBJ whole genome shotgun (WGS) entry which is preliminary data.</text>
</comment>
<feature type="region of interest" description="Disordered" evidence="1">
    <location>
        <begin position="556"/>
        <end position="577"/>
    </location>
</feature>
<feature type="region of interest" description="Disordered" evidence="1">
    <location>
        <begin position="194"/>
        <end position="222"/>
    </location>
</feature>
<dbReference type="Proteomes" id="UP001586593">
    <property type="component" value="Unassembled WGS sequence"/>
</dbReference>
<feature type="region of interest" description="Disordered" evidence="1">
    <location>
        <begin position="317"/>
        <end position="410"/>
    </location>
</feature>
<feature type="region of interest" description="Disordered" evidence="1">
    <location>
        <begin position="1061"/>
        <end position="1124"/>
    </location>
</feature>
<feature type="compositionally biased region" description="Basic and acidic residues" evidence="1">
    <location>
        <begin position="973"/>
        <end position="987"/>
    </location>
</feature>
<feature type="compositionally biased region" description="Polar residues" evidence="1">
    <location>
        <begin position="289"/>
        <end position="298"/>
    </location>
</feature>
<feature type="compositionally biased region" description="Acidic residues" evidence="1">
    <location>
        <begin position="650"/>
        <end position="659"/>
    </location>
</feature>
<feature type="compositionally biased region" description="Basic and acidic residues" evidence="1">
    <location>
        <begin position="608"/>
        <end position="629"/>
    </location>
</feature>
<feature type="compositionally biased region" description="Polar residues" evidence="1">
    <location>
        <begin position="368"/>
        <end position="382"/>
    </location>
</feature>
<feature type="region of interest" description="Disordered" evidence="1">
    <location>
        <begin position="429"/>
        <end position="518"/>
    </location>
</feature>
<feature type="compositionally biased region" description="Polar residues" evidence="1">
    <location>
        <begin position="1100"/>
        <end position="1124"/>
    </location>
</feature>
<feature type="region of interest" description="Disordered" evidence="1">
    <location>
        <begin position="20"/>
        <end position="180"/>
    </location>
</feature>
<feature type="region of interest" description="Disordered" evidence="1">
    <location>
        <begin position="285"/>
        <end position="304"/>
    </location>
</feature>
<feature type="region of interest" description="Disordered" evidence="1">
    <location>
        <begin position="715"/>
        <end position="766"/>
    </location>
</feature>
<reference evidence="2 3" key="1">
    <citation type="journal article" date="2024" name="Commun. Biol.">
        <title>Comparative genomic analysis of thermophilic fungi reveals convergent evolutionary adaptations and gene losses.</title>
        <authorList>
            <person name="Steindorff A.S."/>
            <person name="Aguilar-Pontes M.V."/>
            <person name="Robinson A.J."/>
            <person name="Andreopoulos B."/>
            <person name="LaButti K."/>
            <person name="Kuo A."/>
            <person name="Mondo S."/>
            <person name="Riley R."/>
            <person name="Otillar R."/>
            <person name="Haridas S."/>
            <person name="Lipzen A."/>
            <person name="Grimwood J."/>
            <person name="Schmutz J."/>
            <person name="Clum A."/>
            <person name="Reid I.D."/>
            <person name="Moisan M.C."/>
            <person name="Butler G."/>
            <person name="Nguyen T.T.M."/>
            <person name="Dewar K."/>
            <person name="Conant G."/>
            <person name="Drula E."/>
            <person name="Henrissat B."/>
            <person name="Hansel C."/>
            <person name="Singer S."/>
            <person name="Hutchinson M.I."/>
            <person name="de Vries R.P."/>
            <person name="Natvig D.O."/>
            <person name="Powell A.J."/>
            <person name="Tsang A."/>
            <person name="Grigoriev I.V."/>
        </authorList>
    </citation>
    <scope>NUCLEOTIDE SEQUENCE [LARGE SCALE GENOMIC DNA]</scope>
    <source>
        <strain evidence="2 3">ATCC 24622</strain>
    </source>
</reference>
<feature type="compositionally biased region" description="Basic and acidic residues" evidence="1">
    <location>
        <begin position="329"/>
        <end position="342"/>
    </location>
</feature>
<name>A0ABR3WUF4_9PEZI</name>
<feature type="region of interest" description="Disordered" evidence="1">
    <location>
        <begin position="591"/>
        <end position="638"/>
    </location>
</feature>
<feature type="region of interest" description="Disordered" evidence="1">
    <location>
        <begin position="650"/>
        <end position="679"/>
    </location>
</feature>
<feature type="compositionally biased region" description="Polar residues" evidence="1">
    <location>
        <begin position="472"/>
        <end position="501"/>
    </location>
</feature>
<evidence type="ECO:0000313" key="2">
    <source>
        <dbReference type="EMBL" id="KAL1867163.1"/>
    </source>
</evidence>
<dbReference type="Pfam" id="PF20162">
    <property type="entry name" value="Etd1"/>
    <property type="match status" value="1"/>
</dbReference>